<feature type="compositionally biased region" description="Basic and acidic residues" evidence="9">
    <location>
        <begin position="248"/>
        <end position="270"/>
    </location>
</feature>
<dbReference type="AlphaFoldDB" id="A0AAD5UQH4"/>
<evidence type="ECO:0000256" key="2">
    <source>
        <dbReference type="ARBA" id="ARBA00022517"/>
    </source>
</evidence>
<feature type="region of interest" description="Disordered" evidence="9">
    <location>
        <begin position="92"/>
        <end position="175"/>
    </location>
</feature>
<evidence type="ECO:0000313" key="10">
    <source>
        <dbReference type="EMBL" id="KAJ3261116.1"/>
    </source>
</evidence>
<keyword evidence="11" id="KW-1185">Reference proteome</keyword>
<comment type="similarity">
    <text evidence="6 7">Belongs to the MPP10 family.</text>
</comment>
<gene>
    <name evidence="10" type="primary">MPP10</name>
    <name evidence="10" type="ORF">HK103_006425</name>
</gene>
<dbReference type="PIRSF" id="PIRSF017300">
    <property type="entry name" value="snoRNP_Mpp10"/>
    <property type="match status" value="1"/>
</dbReference>
<dbReference type="GO" id="GO:0034457">
    <property type="term" value="C:Mpp10 complex"/>
    <property type="evidence" value="ECO:0007669"/>
    <property type="project" value="UniProtKB-UniRule"/>
</dbReference>
<dbReference type="GO" id="GO:0032040">
    <property type="term" value="C:small-subunit processome"/>
    <property type="evidence" value="ECO:0007669"/>
    <property type="project" value="TreeGrafter"/>
</dbReference>
<keyword evidence="4 7" id="KW-0539">Nucleus</keyword>
<dbReference type="GO" id="GO:0006364">
    <property type="term" value="P:rRNA processing"/>
    <property type="evidence" value="ECO:0007669"/>
    <property type="project" value="UniProtKB-KW"/>
</dbReference>
<evidence type="ECO:0000256" key="4">
    <source>
        <dbReference type="ARBA" id="ARBA00023242"/>
    </source>
</evidence>
<feature type="compositionally biased region" description="Acidic residues" evidence="9">
    <location>
        <begin position="92"/>
        <end position="116"/>
    </location>
</feature>
<evidence type="ECO:0000256" key="3">
    <source>
        <dbReference type="ARBA" id="ARBA00022552"/>
    </source>
</evidence>
<evidence type="ECO:0000256" key="5">
    <source>
        <dbReference type="ARBA" id="ARBA00023274"/>
    </source>
</evidence>
<comment type="function">
    <text evidence="7">Involved in nucleolar processing of pre-18S ribosomal RNA.</text>
</comment>
<feature type="compositionally biased region" description="Acidic residues" evidence="9">
    <location>
        <begin position="234"/>
        <end position="244"/>
    </location>
</feature>
<dbReference type="PANTHER" id="PTHR17039:SF0">
    <property type="entry name" value="U3 SMALL NUCLEOLAR RIBONUCLEOPROTEIN PROTEIN MPP10"/>
    <property type="match status" value="1"/>
</dbReference>
<feature type="coiled-coil region" evidence="8">
    <location>
        <begin position="542"/>
        <end position="576"/>
    </location>
</feature>
<protein>
    <recommendedName>
        <fullName evidence="7">U3 small nucleolar ribonucleoprotein protein MPP10</fullName>
    </recommendedName>
</protein>
<evidence type="ECO:0000256" key="6">
    <source>
        <dbReference type="ARBA" id="ARBA00029455"/>
    </source>
</evidence>
<dbReference type="GO" id="GO:0005732">
    <property type="term" value="C:sno(s)RNA-containing ribonucleoprotein complex"/>
    <property type="evidence" value="ECO:0007669"/>
    <property type="project" value="UniProtKB-UniRule"/>
</dbReference>
<dbReference type="Proteomes" id="UP001210925">
    <property type="component" value="Unassembled WGS sequence"/>
</dbReference>
<keyword evidence="5 7" id="KW-0687">Ribonucleoprotein</keyword>
<keyword evidence="8" id="KW-0175">Coiled coil</keyword>
<comment type="caution">
    <text evidence="10">The sequence shown here is derived from an EMBL/GenBank/DDBJ whole genome shotgun (WGS) entry which is preliminary data.</text>
</comment>
<comment type="subcellular location">
    <subcellularLocation>
        <location evidence="1 7">Nucleus</location>
        <location evidence="1 7">Nucleolus</location>
    </subcellularLocation>
</comment>
<feature type="compositionally biased region" description="Basic and acidic residues" evidence="9">
    <location>
        <begin position="283"/>
        <end position="299"/>
    </location>
</feature>
<feature type="compositionally biased region" description="Acidic residues" evidence="9">
    <location>
        <begin position="271"/>
        <end position="282"/>
    </location>
</feature>
<evidence type="ECO:0000256" key="7">
    <source>
        <dbReference type="PIRNR" id="PIRNR017300"/>
    </source>
</evidence>
<evidence type="ECO:0000313" key="11">
    <source>
        <dbReference type="Proteomes" id="UP001210925"/>
    </source>
</evidence>
<dbReference type="InterPro" id="IPR012173">
    <property type="entry name" value="Mpp10"/>
</dbReference>
<evidence type="ECO:0000256" key="8">
    <source>
        <dbReference type="SAM" id="Coils"/>
    </source>
</evidence>
<accession>A0AAD5UQH4</accession>
<evidence type="ECO:0000256" key="9">
    <source>
        <dbReference type="SAM" id="MobiDB-lite"/>
    </source>
</evidence>
<feature type="region of interest" description="Disordered" evidence="9">
    <location>
        <begin position="233"/>
        <end position="299"/>
    </location>
</feature>
<proteinExistence type="inferred from homology"/>
<organism evidence="10 11">
    <name type="scientific">Boothiomyces macroporosus</name>
    <dbReference type="NCBI Taxonomy" id="261099"/>
    <lineage>
        <taxon>Eukaryota</taxon>
        <taxon>Fungi</taxon>
        <taxon>Fungi incertae sedis</taxon>
        <taxon>Chytridiomycota</taxon>
        <taxon>Chytridiomycota incertae sedis</taxon>
        <taxon>Chytridiomycetes</taxon>
        <taxon>Rhizophydiales</taxon>
        <taxon>Terramycetaceae</taxon>
        <taxon>Boothiomyces</taxon>
    </lineage>
</organism>
<keyword evidence="3 7" id="KW-0698">rRNA processing</keyword>
<sequence>MENPIDESFMNQVLNQPQRFLKASQDPELANSYLEAVQYLYKKAKSFDTQNLSFLPEITTEGFDSNQIWEQLKLFNEPALEYFDEIFQGDEIEEEFEGESDDESENEYDAMLEEADAQQFDESAESDDEKFDNGPELEEYEDEMDQDEELEEYEEPLEDEDNEKPKPKRKRSEVDDDFFSLEEMERFADLSEARDNKLAALYEKKLKGEDIEEELDDDDEMFTVGKDMANGVFDYDEDDDDDNANDIKYSDFFEAPEKSKSTRKSWRDDMEPLDEEKEDDDLMENKDDGAEIDQIKDLDELEGDIKEKSLFDDEEEEDTDAPLLSTFEKEQLERQKEIEMFEAENMAVKDWTLRGEVSSKSRPVNSLLEEDLDVDIAVKPVPVITEETTKTLADMILQRIKDQAFDDVVRKAPPKDSVYDPNRRWELDDQKNQKSLAEIYEEEYQRQTSKTEIKSARDLEVEKHHQEINELFNNLSQQLDALSNWHYTPKAAELELVVVPNASVPAISMEEIIPASVSTAKLAVPQEVYDGKVAKSQAELDAADKKKLRVRAKRKIANEKRERERAKKLVKTSEDLQSNITKANAMKQLMKQDNVTLVVDPRNKKQFSKGNANVIDKGGKITKEKVSQRPEMLKL</sequence>
<feature type="compositionally biased region" description="Basic and acidic residues" evidence="9">
    <location>
        <begin position="617"/>
        <end position="635"/>
    </location>
</feature>
<dbReference type="PANTHER" id="PTHR17039">
    <property type="entry name" value="U3 SMALL NUCLEOLAR RIBONUCLEOPROTEIN PROTEIN MPP10"/>
    <property type="match status" value="1"/>
</dbReference>
<feature type="region of interest" description="Disordered" evidence="9">
    <location>
        <begin position="608"/>
        <end position="635"/>
    </location>
</feature>
<keyword evidence="2 7" id="KW-0690">Ribosome biogenesis</keyword>
<evidence type="ECO:0000256" key="1">
    <source>
        <dbReference type="ARBA" id="ARBA00004604"/>
    </source>
</evidence>
<name>A0AAD5UQH4_9FUNG</name>
<dbReference type="Pfam" id="PF04006">
    <property type="entry name" value="Mpp10"/>
    <property type="match status" value="1"/>
</dbReference>
<feature type="compositionally biased region" description="Acidic residues" evidence="9">
    <location>
        <begin position="122"/>
        <end position="162"/>
    </location>
</feature>
<reference evidence="10" key="1">
    <citation type="submission" date="2020-05" db="EMBL/GenBank/DDBJ databases">
        <title>Phylogenomic resolution of chytrid fungi.</title>
        <authorList>
            <person name="Stajich J.E."/>
            <person name="Amses K."/>
            <person name="Simmons R."/>
            <person name="Seto K."/>
            <person name="Myers J."/>
            <person name="Bonds A."/>
            <person name="Quandt C.A."/>
            <person name="Barry K."/>
            <person name="Liu P."/>
            <person name="Grigoriev I."/>
            <person name="Longcore J.E."/>
            <person name="James T.Y."/>
        </authorList>
    </citation>
    <scope>NUCLEOTIDE SEQUENCE</scope>
    <source>
        <strain evidence="10">PLAUS21</strain>
    </source>
</reference>
<dbReference type="EMBL" id="JADGKB010000007">
    <property type="protein sequence ID" value="KAJ3261116.1"/>
    <property type="molecule type" value="Genomic_DNA"/>
</dbReference>